<feature type="signal peptide" evidence="3">
    <location>
        <begin position="1"/>
        <end position="21"/>
    </location>
</feature>
<gene>
    <name evidence="4" type="ORF">FEM03_04060</name>
</gene>
<evidence type="ECO:0000256" key="1">
    <source>
        <dbReference type="ARBA" id="ARBA00022729"/>
    </source>
</evidence>
<evidence type="ECO:0000256" key="2">
    <source>
        <dbReference type="SAM" id="MobiDB-lite"/>
    </source>
</evidence>
<feature type="region of interest" description="Disordered" evidence="2">
    <location>
        <begin position="1483"/>
        <end position="1503"/>
    </location>
</feature>
<dbReference type="InterPro" id="IPR013424">
    <property type="entry name" value="Ice-binding_C"/>
</dbReference>
<dbReference type="OrthoDB" id="174055at2"/>
<dbReference type="NCBIfam" id="TIGR02595">
    <property type="entry name" value="PEP_CTERM"/>
    <property type="match status" value="1"/>
</dbReference>
<keyword evidence="1 3" id="KW-0732">Signal</keyword>
<evidence type="ECO:0000313" key="5">
    <source>
        <dbReference type="Proteomes" id="UP000306196"/>
    </source>
</evidence>
<feature type="compositionally biased region" description="Pro residues" evidence="2">
    <location>
        <begin position="1493"/>
        <end position="1503"/>
    </location>
</feature>
<sequence>MKTLRFLFSFISLLLAAQAFGQNGTWNKTTGTDPYDWLAAGNWNGSVPNGITSIANMNVDIQNNITVNLTGNINLDQWTLGDSSGTSSYLIQSSGGTFAITFNNTSASEALLRKNGSGTDTVGTQVIINDGLILDVAGGTLILSGGLTMNGNGVQPDAETVTKNGGGTLTVSGNTLLNAGANYLHANGTTNFDGAYNRYLGTATTQGGSTLNFAGGYNYFAHGSGIGSNSLEFRGATTNIGGTTGTTRTAIAGSILQTGGTVNIGRDGGISNTTLYGNLLNKGNGTLRLQFGNAAGTTTVLGGAAVTANAGTLTAGGNTFTASGIAGGSLYAGMRVYGPGIADNTVITAYNSGTGQVTLSNPVAAGFTQSGVPLMFAEGVNSGLTASAPANNSNIISVSSSANFNVGDTITGVGIPKGVRIAEIINGTSVRLETNVTVASGAQLQTYRPGTLTFGSSSLGTAGSTVEFLRGASSQGTAGGQVLFDPSLNLVLEERAFVNITDNAGTIQDFTFNSLNSSSNTTQNTIGSVITTEGSPFIWFSAGQTGLATGSYVTGPGIPPGARIISVNGNTALLDVAATASVTSPGVAMQVTQYGTIRSESGNATLTVGNYGAVNDVFDGRLDFGGSGGNSRVIKVGSNTLTLSGIQDNGGSRVEVQEGTLELAKVSNAYVHAIGSVLIIGDSDAAIETVKLGGSFALPSVKWSNYNDQIFRSAAVTVNSTGFLDLNGFTEGFGVLQDTDSIGGFVGNSNAQAATVIVGEGSDTSGTFRGVIRDGSPTSAGGGMVSFVKSGGGTQTLQGNNTFTGTTAVTRGTVTLSGANGALSGTSAVRVTNSTLFLNNSVAGGGANSNRVNDSAQMILRNGTFTVTNNNDLGTNILENVGAFVSEGGHNIIRIQHDQGVNNRVRINFDSYTWQNGGMVSIVENNGDSTNNRGFSGGYNSNGFVNYLSPDQALSQVTVTNVPTSFLIGGAGATGSADINILMGAFGGHYANQTREFMTVQTVAGVHYIRPLQLSEYTRLTSVQDVNTSNVMTSMNDVARHDFNNARINANLAYNSLRMHGATRTVIRDDKVLKIGDGASAIGYNPEGHVGAGMLNLIDWGTSMYGGYLDFGNREAVIRGQGATIIQSSIVGNHATHGLTKSGGGHLDLWGNNTYSGETYVTQGGIRAFNSNALGLNGVGNEIRLVTSGYDGDTLVLGNGVIVGSQSDSTQRKDVILEFDARLSAFDQNNVLNGDVFVGSGTQGGQNITSYLRTRRNSAMLTINGDIVNDQSETPITATFNGGSGRVLALIGDQMNDGIVTISGSLADKKVGNDTAAATYEYEKLNIMVRGSSGDAGRSSPIMDFHVNVQDATNLTGSLDLRSGFFRLQGDYGTGILSNPTAQGGVINMTMRLRDNDNDFVNQVAVFSMTNNNADPFATPTVYNVNNISWADGNNGYSATSYGILANEGVGKVVIGNGYGSLDMNPTADIAYGGSFSFNYANPPVLPGDPGEPDPPAPPPLPPQNGTVISFGQGGGFDEGSAFSNLAIGMLVEGAGVPAGTFITAIGANSITVSQAVSVTQNTNLSFSSLQSFNLASATSLGGTQTNVITLDGAFSPGFDIDNLRPGMVLTGTGVANSTYILRIDAENNQIVLNKAVTGNPTNIIFNDSIPNSTTTQRYADARLYSVEGGELELRLRLLDDGGFGLENEVGAVTKVGRGDVRLTGAVGLSGELDGGVNLHGGTLILDYSVNSGRKITSGDNHEAPLTLAGGDIHLVGNATVNAVEQLRGLMIMRAGDSQVRVSSAGVSTTTLSLGPPSNLINNITMLPVRYAGSTMSFWRDLAAGGSAVITLEVPDIYTGSVILPWATYVDGDPSSAFYGKVVDFAYVTRANSPSDALGISAAAEEGLFTIGNNLDFVNDSIADPELLYPWKLGYLAEGPEEDFFGSPGSGFYGTIAPEPGATVIDLRAILFNQDNDNQNGDDFIGNGGTRVDPNNVMKIADGSIMTLRTEGFEARGSAGALGGAILISATVGNTHKTIQGGAISSALETFYFDPDITKALVRTNDLIIHNYADAPNFVDQSAGGGIFTLDTNIVDNPYAPGVRLNLVHSGTGWTRMVRATASGPGYGYTGSTFFNGGTLWVSDPNKLGANPGSFDSDNFYFTGGRLRIGDMTQLDGTTLIEAAANNITLNAFRGITIGGDGAFIDIVKASTTFTINNLIAAEVHAPTFAGGIVRKSNLGVGDLTKEGLGTLVITNKLNTYSGRTEVTAGTLQVNIGDPIANQANSNPVAKRAADNEEANLAGTLGSSFSYIDGTFVDAGAQLRFQITGNTTADIVGKKFQNGTGEWITLDGGTLGTTAAHTGGSLQGMIRVRKDSFVDVVGTGVLRFNSEAGMMTSEGATAGQGALTKVGTGTLELWENNTEFKGNWNVNAGRIVGISQGNPFGTGTTMTLGDAVGTAPSATAEAFLSSRQARTVMIEEVAASSTASGNQINVLKGDTTGLYPGMLISINGTNYRIAQVPNATTFNVTGNFPANTVISGPVTVVHTAELPLHYNVVQNLVINQEAVGAAGQQTKKIGARNHEVLANSGMNWDQYNYDGSITLNDDLIVSYYDDVANLGIGHNAVGTTVPLIGRDQVIALNGNIIATNGNDLITEILYNGDVVEQALNKRLRVYFEINGANNSQWNSDLIIGNGAAANADLDKTHHVRLGGTGTPITAATDVIMTSNSIFQIGGMNVTIGNLMVDVAGVAAGTGANTGRQQIIVENSSDKGEGTLRVTQRDNEDWDVQFRNGTTDAHYITNVNNTQAGDGGSGDGTGFRDRRLNLIKDGAATAVLTQDNEYTGSTVVDNGRLQVGRGGSASTRAVGDTGMGGVGQRGTTVNSGGRIGGTGTIQGVANVTTHVVRGVIEPGDYTDGTTSGIGTLAVVGNLDAKGGTFSMQANQASNAAPDATLSIYRDFTILAPSAIQDYNNYVNTTTATWEGLATSTSRRDHDLLAISGSFEVDSSTVFRLNGNAGTFVAGQVFDLVDWTMASIGDLNYSGILEFGSARLYSGGMTGSFDLPQLSEGLLWDLQKLESNGILLITSGYAVIPEPSRALLLCAGLAGLLMRRRRRKVAAGV</sequence>
<dbReference type="InterPro" id="IPR013425">
    <property type="entry name" value="Autotrns_rpt"/>
</dbReference>
<dbReference type="Pfam" id="PF12951">
    <property type="entry name" value="PATR"/>
    <property type="match status" value="6"/>
</dbReference>
<dbReference type="Proteomes" id="UP000306196">
    <property type="component" value="Unassembled WGS sequence"/>
</dbReference>
<comment type="caution">
    <text evidence="4">The sequence shown here is derived from an EMBL/GenBank/DDBJ whole genome shotgun (WGS) entry which is preliminary data.</text>
</comment>
<reference evidence="4 5" key="1">
    <citation type="submission" date="2019-05" db="EMBL/GenBank/DDBJ databases">
        <title>Verrucobacter flavum gen. nov., sp. nov. a new member of the family Verrucomicrobiaceae.</title>
        <authorList>
            <person name="Szuroczki S."/>
            <person name="Abbaszade G."/>
            <person name="Szabo A."/>
            <person name="Felfoldi T."/>
            <person name="Schumann P."/>
            <person name="Boka K."/>
            <person name="Keki Z."/>
            <person name="Toumi M."/>
            <person name="Toth E."/>
        </authorList>
    </citation>
    <scope>NUCLEOTIDE SEQUENCE [LARGE SCALE GENOMIC DNA]</scope>
    <source>
        <strain evidence="4 5">MG-N-17</strain>
    </source>
</reference>
<name>A0A5R8KI14_9BACT</name>
<evidence type="ECO:0000313" key="4">
    <source>
        <dbReference type="EMBL" id="TLD71907.1"/>
    </source>
</evidence>
<keyword evidence="5" id="KW-1185">Reference proteome</keyword>
<evidence type="ECO:0000256" key="3">
    <source>
        <dbReference type="SAM" id="SignalP"/>
    </source>
</evidence>
<feature type="region of interest" description="Disordered" evidence="2">
    <location>
        <begin position="2832"/>
        <end position="2866"/>
    </location>
</feature>
<organism evidence="4 5">
    <name type="scientific">Phragmitibacter flavus</name>
    <dbReference type="NCBI Taxonomy" id="2576071"/>
    <lineage>
        <taxon>Bacteria</taxon>
        <taxon>Pseudomonadati</taxon>
        <taxon>Verrucomicrobiota</taxon>
        <taxon>Verrucomicrobiia</taxon>
        <taxon>Verrucomicrobiales</taxon>
        <taxon>Verrucomicrobiaceae</taxon>
        <taxon>Phragmitibacter</taxon>
    </lineage>
</organism>
<dbReference type="EMBL" id="VAUV01000003">
    <property type="protein sequence ID" value="TLD71907.1"/>
    <property type="molecule type" value="Genomic_DNA"/>
</dbReference>
<protein>
    <submittedName>
        <fullName evidence="4">PEP-CTERM sorting domain-containing protein</fullName>
    </submittedName>
</protein>
<dbReference type="RefSeq" id="WP_138084911.1">
    <property type="nucleotide sequence ID" value="NZ_VAUV01000003.1"/>
</dbReference>
<accession>A0A5R8KI14</accession>
<dbReference type="NCBIfam" id="TIGR02601">
    <property type="entry name" value="autotrns_rpt"/>
    <property type="match status" value="4"/>
</dbReference>
<proteinExistence type="predicted"/>
<feature type="chain" id="PRO_5024327262" evidence="3">
    <location>
        <begin position="22"/>
        <end position="3099"/>
    </location>
</feature>